<evidence type="ECO:0000313" key="2">
    <source>
        <dbReference type="EMBL" id="KAG2486963.1"/>
    </source>
</evidence>
<sequence length="744" mass="78286">MSPSWRSGSVERHVEPWEAQLRAALNAATGDIAFATTGHISVSEPLALEVNGIAERMWLPLNKAHATALLSAGEPAPYGRGPDTVYDPDVRRATQLDASRLALDPAWTDLLRTVTRDAVRGLGLDDASRAHVEAVPYKLLLYPPGGHFVRHCDTEKQPGMFGTLLLGLPVTGGHRGGVLRVEHAGAVLDWDSAAPPPDPPSPAVQHADQDDLNSDPDPNVRDGDGDRGHAGKGSGRGNEASKPKGRKRPNNSPGKAAKKTKHRKVGEAAASSTAGLVLSYAAFYCDCEHVLGEGGDARRAELVRAAAAAWEAAEEQTEVEGGTGAGAAGDAKAGARGHGQEREEEPTSAVGESETSDASSDEGSEGAEEGDIDGGKRQAGIEAAPESQHESDSEEAAAEEEAAEEEEEAQGRVERRTAPVPRLPRLPLVVVPLEHRYTEANLSFARLKGRDAALVRVLGGPGCPLELHLALVNKTLALAEAVPAALSERAARAIVKRVLCCRGAFGKLSTQDVVTLGRIALCCAPAAAIGAAAALPSHTPRSAGRKASSHGRSSHDRTGTGTDTSNSRSNSAGADVLRQNADAFVESVEGRVDGQALSRASLLDPVVARAAAAGQPAAVQLAAPRVAALEARVAGGPPVVSSWAMPEARVPGYPKVQAFLRGPDKEASFHGIFRSIHDARSFVDELFDSPYQEQGRWWRRNGAATGYSATAEPSRIGRGAQVTVIKTRKHLRRRKRRASRLARS</sequence>
<feature type="compositionally biased region" description="Polar residues" evidence="1">
    <location>
        <begin position="559"/>
        <end position="572"/>
    </location>
</feature>
<feature type="region of interest" description="Disordered" evidence="1">
    <location>
        <begin position="314"/>
        <end position="418"/>
    </location>
</feature>
<accession>A0A835XMT7</accession>
<feature type="compositionally biased region" description="Acidic residues" evidence="1">
    <location>
        <begin position="359"/>
        <end position="372"/>
    </location>
</feature>
<feature type="compositionally biased region" description="Basic and acidic residues" evidence="1">
    <location>
        <begin position="218"/>
        <end position="229"/>
    </location>
</feature>
<evidence type="ECO:0008006" key="4">
    <source>
        <dbReference type="Google" id="ProtNLM"/>
    </source>
</evidence>
<keyword evidence="3" id="KW-1185">Reference proteome</keyword>
<dbReference type="Proteomes" id="UP000612055">
    <property type="component" value="Unassembled WGS sequence"/>
</dbReference>
<protein>
    <recommendedName>
        <fullName evidence="4">Fe2OG dioxygenase domain-containing protein</fullName>
    </recommendedName>
</protein>
<feature type="region of interest" description="Disordered" evidence="1">
    <location>
        <begin position="538"/>
        <end position="573"/>
    </location>
</feature>
<feature type="region of interest" description="Disordered" evidence="1">
    <location>
        <begin position="189"/>
        <end position="267"/>
    </location>
</feature>
<organism evidence="2 3">
    <name type="scientific">Edaphochlamys debaryana</name>
    <dbReference type="NCBI Taxonomy" id="47281"/>
    <lineage>
        <taxon>Eukaryota</taxon>
        <taxon>Viridiplantae</taxon>
        <taxon>Chlorophyta</taxon>
        <taxon>core chlorophytes</taxon>
        <taxon>Chlorophyceae</taxon>
        <taxon>CS clade</taxon>
        <taxon>Chlamydomonadales</taxon>
        <taxon>Chlamydomonadales incertae sedis</taxon>
        <taxon>Edaphochlamys</taxon>
    </lineage>
</organism>
<name>A0A835XMT7_9CHLO</name>
<gene>
    <name evidence="2" type="ORF">HYH03_014460</name>
</gene>
<proteinExistence type="predicted"/>
<evidence type="ECO:0000256" key="1">
    <source>
        <dbReference type="SAM" id="MobiDB-lite"/>
    </source>
</evidence>
<reference evidence="2" key="1">
    <citation type="journal article" date="2020" name="bioRxiv">
        <title>Comparative genomics of Chlamydomonas.</title>
        <authorList>
            <person name="Craig R.J."/>
            <person name="Hasan A.R."/>
            <person name="Ness R.W."/>
            <person name="Keightley P.D."/>
        </authorList>
    </citation>
    <scope>NUCLEOTIDE SEQUENCE</scope>
    <source>
        <strain evidence="2">CCAP 11/70</strain>
    </source>
</reference>
<dbReference type="AlphaFoldDB" id="A0A835XMT7"/>
<feature type="compositionally biased region" description="Acidic residues" evidence="1">
    <location>
        <begin position="392"/>
        <end position="408"/>
    </location>
</feature>
<evidence type="ECO:0000313" key="3">
    <source>
        <dbReference type="Proteomes" id="UP000612055"/>
    </source>
</evidence>
<dbReference type="PANTHER" id="PTHR33099:SF7">
    <property type="entry name" value="MYND-TYPE DOMAIN-CONTAINING PROTEIN"/>
    <property type="match status" value="1"/>
</dbReference>
<comment type="caution">
    <text evidence="2">The sequence shown here is derived from an EMBL/GenBank/DDBJ whole genome shotgun (WGS) entry which is preliminary data.</text>
</comment>
<dbReference type="OrthoDB" id="563115at2759"/>
<dbReference type="PANTHER" id="PTHR33099">
    <property type="entry name" value="FE2OG DIOXYGENASE DOMAIN-CONTAINING PROTEIN"/>
    <property type="match status" value="1"/>
</dbReference>
<dbReference type="EMBL" id="JAEHOE010000104">
    <property type="protein sequence ID" value="KAG2486963.1"/>
    <property type="molecule type" value="Genomic_DNA"/>
</dbReference>